<keyword evidence="8 18" id="KW-0521">NADP</keyword>
<gene>
    <name evidence="21" type="ORF">LOTGIDRAFT_172967</name>
</gene>
<dbReference type="OMA" id="NGYVDPP"/>
<protein>
    <recommendedName>
        <fullName evidence="19">Flavin-containing monooxygenase</fullName>
        <ecNumber evidence="19">1.-.-.-</ecNumber>
    </recommendedName>
</protein>
<dbReference type="PANTHER" id="PTHR23023">
    <property type="entry name" value="DIMETHYLANILINE MONOOXYGENASE"/>
    <property type="match status" value="1"/>
</dbReference>
<keyword evidence="9 20" id="KW-1133">Transmembrane helix</keyword>
<dbReference type="SUPFAM" id="SSF51905">
    <property type="entry name" value="FAD/NAD(P)-binding domain"/>
    <property type="match status" value="2"/>
</dbReference>
<evidence type="ECO:0000256" key="14">
    <source>
        <dbReference type="ARBA" id="ARBA00047338"/>
    </source>
</evidence>
<dbReference type="RefSeq" id="XP_009048401.1">
    <property type="nucleotide sequence ID" value="XM_009050153.1"/>
</dbReference>
<dbReference type="OrthoDB" id="7777654at2759"/>
<accession>V4CFR5</accession>
<comment type="catalytic activity">
    <reaction evidence="16">
        <text>trimethylamine + NADPH + O2 = trimethylamine N-oxide + NADP(+) + H2O</text>
        <dbReference type="Rhea" id="RHEA:31979"/>
        <dbReference type="ChEBI" id="CHEBI:15377"/>
        <dbReference type="ChEBI" id="CHEBI:15379"/>
        <dbReference type="ChEBI" id="CHEBI:15724"/>
        <dbReference type="ChEBI" id="CHEBI:57783"/>
        <dbReference type="ChEBI" id="CHEBI:58349"/>
        <dbReference type="ChEBI" id="CHEBI:58389"/>
        <dbReference type="EC" id="1.14.13.148"/>
    </reaction>
    <physiologicalReaction direction="left-to-right" evidence="16">
        <dbReference type="Rhea" id="RHEA:31980"/>
    </physiologicalReaction>
</comment>
<evidence type="ECO:0000256" key="1">
    <source>
        <dbReference type="ARBA" id="ARBA00001974"/>
    </source>
</evidence>
<keyword evidence="11 18" id="KW-0503">Monooxygenase</keyword>
<evidence type="ECO:0000256" key="6">
    <source>
        <dbReference type="ARBA" id="ARBA00022824"/>
    </source>
</evidence>
<comment type="catalytic activity">
    <reaction evidence="17">
        <text>N,N-dimethylaniline + NADPH + O2 + H(+) = N,N-dimethylaniline N-oxide + NADP(+) + H2O</text>
        <dbReference type="Rhea" id="RHEA:24468"/>
        <dbReference type="ChEBI" id="CHEBI:15377"/>
        <dbReference type="ChEBI" id="CHEBI:15378"/>
        <dbReference type="ChEBI" id="CHEBI:15379"/>
        <dbReference type="ChEBI" id="CHEBI:16269"/>
        <dbReference type="ChEBI" id="CHEBI:17735"/>
        <dbReference type="ChEBI" id="CHEBI:57783"/>
        <dbReference type="ChEBI" id="CHEBI:58349"/>
        <dbReference type="EC" id="1.14.13.8"/>
    </reaction>
    <physiologicalReaction direction="left-to-right" evidence="17">
        <dbReference type="Rhea" id="RHEA:24469"/>
    </physiologicalReaction>
</comment>
<dbReference type="InterPro" id="IPR000960">
    <property type="entry name" value="Flavin_mOase"/>
</dbReference>
<evidence type="ECO:0000256" key="10">
    <source>
        <dbReference type="ARBA" id="ARBA00023002"/>
    </source>
</evidence>
<evidence type="ECO:0000256" key="9">
    <source>
        <dbReference type="ARBA" id="ARBA00022989"/>
    </source>
</evidence>
<evidence type="ECO:0000256" key="13">
    <source>
        <dbReference type="ARBA" id="ARBA00045957"/>
    </source>
</evidence>
<evidence type="ECO:0000256" key="16">
    <source>
        <dbReference type="ARBA" id="ARBA00048088"/>
    </source>
</evidence>
<keyword evidence="4 18" id="KW-0285">Flavoprotein</keyword>
<evidence type="ECO:0000256" key="17">
    <source>
        <dbReference type="ARBA" id="ARBA00049443"/>
    </source>
</evidence>
<comment type="catalytic activity">
    <reaction evidence="15">
        <text>hypotaurine + NADPH + O2 + H(+) = taurine + NADP(+) + H2O</text>
        <dbReference type="Rhea" id="RHEA:69819"/>
        <dbReference type="ChEBI" id="CHEBI:15377"/>
        <dbReference type="ChEBI" id="CHEBI:15378"/>
        <dbReference type="ChEBI" id="CHEBI:15379"/>
        <dbReference type="ChEBI" id="CHEBI:57783"/>
        <dbReference type="ChEBI" id="CHEBI:57853"/>
        <dbReference type="ChEBI" id="CHEBI:58349"/>
        <dbReference type="ChEBI" id="CHEBI:507393"/>
        <dbReference type="EC" id="1.14.13.8"/>
    </reaction>
    <physiologicalReaction direction="left-to-right" evidence="15">
        <dbReference type="Rhea" id="RHEA:69820"/>
    </physiologicalReaction>
</comment>
<evidence type="ECO:0000256" key="19">
    <source>
        <dbReference type="RuleBase" id="RU361177"/>
    </source>
</evidence>
<evidence type="ECO:0000256" key="11">
    <source>
        <dbReference type="ARBA" id="ARBA00023033"/>
    </source>
</evidence>
<dbReference type="GO" id="GO:0050660">
    <property type="term" value="F:flavin adenine dinucleotide binding"/>
    <property type="evidence" value="ECO:0007669"/>
    <property type="project" value="InterPro"/>
</dbReference>
<dbReference type="PRINTS" id="PR00370">
    <property type="entry name" value="FMOXYGENASE"/>
</dbReference>
<comment type="function">
    <text evidence="13">Broad spectrum monooxygenase that catalyzes the oxygenation of a wide variety of nitrogen- and sulfur-containing compounds including xenobiotics. Catalyzes the S-oxygenation of hypotaurine to produce taurine, an organic osmolyte involved in cell volume regulation as well as a variety of cytoprotective and developmental processes. In vitro, catalyzes the N-oxygenation of trimethylamine (TMA) to produce trimethylamine N-oxide (TMAO) and could therefore participate to the detoxification of this compound that is generated by the action of gut microbiota from dietary precursors such as choline, choline containing compounds, betaine or L-carnitine.</text>
</comment>
<dbReference type="AlphaFoldDB" id="V4CFR5"/>
<dbReference type="Pfam" id="PF00743">
    <property type="entry name" value="FMO-like"/>
    <property type="match status" value="1"/>
</dbReference>
<evidence type="ECO:0000256" key="12">
    <source>
        <dbReference type="ARBA" id="ARBA00023136"/>
    </source>
</evidence>
<dbReference type="GO" id="GO:0005789">
    <property type="term" value="C:endoplasmic reticulum membrane"/>
    <property type="evidence" value="ECO:0007669"/>
    <property type="project" value="UniProtKB-SubCell"/>
</dbReference>
<dbReference type="EC" id="1.-.-.-" evidence="19"/>
<comment type="cofactor">
    <cofactor evidence="1 18 19">
        <name>FAD</name>
        <dbReference type="ChEBI" id="CHEBI:57692"/>
    </cofactor>
</comment>
<evidence type="ECO:0000256" key="15">
    <source>
        <dbReference type="ARBA" id="ARBA00048041"/>
    </source>
</evidence>
<keyword evidence="5 20" id="KW-0812">Transmembrane</keyword>
<dbReference type="KEGG" id="lgi:LOTGIDRAFT_172967"/>
<evidence type="ECO:0000256" key="8">
    <source>
        <dbReference type="ARBA" id="ARBA00022857"/>
    </source>
</evidence>
<keyword evidence="7 18" id="KW-0274">FAD</keyword>
<organism evidence="21 22">
    <name type="scientific">Lottia gigantea</name>
    <name type="common">Giant owl limpet</name>
    <dbReference type="NCBI Taxonomy" id="225164"/>
    <lineage>
        <taxon>Eukaryota</taxon>
        <taxon>Metazoa</taxon>
        <taxon>Spiralia</taxon>
        <taxon>Lophotrochozoa</taxon>
        <taxon>Mollusca</taxon>
        <taxon>Gastropoda</taxon>
        <taxon>Patellogastropoda</taxon>
        <taxon>Lottioidea</taxon>
        <taxon>Lottiidae</taxon>
        <taxon>Lottia</taxon>
    </lineage>
</organism>
<keyword evidence="10 18" id="KW-0560">Oxidoreductase</keyword>
<dbReference type="GO" id="GO:0050661">
    <property type="term" value="F:NADP binding"/>
    <property type="evidence" value="ECO:0007669"/>
    <property type="project" value="InterPro"/>
</dbReference>
<keyword evidence="6 18" id="KW-0256">Endoplasmic reticulum</keyword>
<evidence type="ECO:0000256" key="5">
    <source>
        <dbReference type="ARBA" id="ARBA00022692"/>
    </source>
</evidence>
<dbReference type="STRING" id="225164.V4CFR5"/>
<dbReference type="GeneID" id="20242252"/>
<keyword evidence="22" id="KW-1185">Reference proteome</keyword>
<dbReference type="HOGENOM" id="CLU_006909_8_3_1"/>
<sequence>MSSPIKKDAVIIGAGISGLAAAKCLKDDGFDVVILERTGEVGGLWTFRENDYGVMRFTHINVSKYNYCFSDFPFPENVGDYPHNSDMAKYIYDYTTHFKLDQIIQFNTKVVSLEKKGDEWEVITVRMEDDGQTGTETNDKQVYIAKYVAIATGHHAEPTFPEFKGQETFKGEIIHSVKYKDCITNGMVGKRVLVVGIGNSAVDIATECASAGRCKSVFITTRSGAWVVPNYIFGYPTDTYACRAFFLLPWKWANFIFENIIKLVSASPRRWGLNPKMKALQTQPTVSPTLIHHIQRQQIKIVPNILRVEGSRVEFVDGQSAEFDVIILCTGYKISLPYLQKTIRDKVLEEESNTIRLYKNVFSPDIGSSLAFIGFVQPASGGVLTMSEIQARWFSALCHGSVRLPSKQIMLESMKEEKMAYSERYYRSNRHTIQKDPIVYNDDIASMIGAKPNILKHPSLAWRLMLSSCGAYQWRLQGPNKWSGSEEAVRKVPLTELMNYSAIVLLFIIGLLLIFFLRFFYKIVDFIF</sequence>
<keyword evidence="12 18" id="KW-0472">Membrane</keyword>
<dbReference type="Proteomes" id="UP000030746">
    <property type="component" value="Unassembled WGS sequence"/>
</dbReference>
<comment type="similarity">
    <text evidence="3 18 19">Belongs to the FMO family.</text>
</comment>
<dbReference type="InterPro" id="IPR020946">
    <property type="entry name" value="Flavin_mOase-like"/>
</dbReference>
<evidence type="ECO:0000313" key="22">
    <source>
        <dbReference type="Proteomes" id="UP000030746"/>
    </source>
</evidence>
<comment type="subcellular location">
    <subcellularLocation>
        <location evidence="2">Endoplasmic reticulum membrane</location>
        <topology evidence="2">Single-pass membrane protein</topology>
    </subcellularLocation>
</comment>
<dbReference type="GO" id="GO:0047822">
    <property type="term" value="F:hypotaurine monooxygenase activity"/>
    <property type="evidence" value="ECO:0007669"/>
    <property type="project" value="RHEA"/>
</dbReference>
<reference evidence="21 22" key="1">
    <citation type="journal article" date="2013" name="Nature">
        <title>Insights into bilaterian evolution from three spiralian genomes.</title>
        <authorList>
            <person name="Simakov O."/>
            <person name="Marletaz F."/>
            <person name="Cho S.J."/>
            <person name="Edsinger-Gonzales E."/>
            <person name="Havlak P."/>
            <person name="Hellsten U."/>
            <person name="Kuo D.H."/>
            <person name="Larsson T."/>
            <person name="Lv J."/>
            <person name="Arendt D."/>
            <person name="Savage R."/>
            <person name="Osoegawa K."/>
            <person name="de Jong P."/>
            <person name="Grimwood J."/>
            <person name="Chapman J.A."/>
            <person name="Shapiro H."/>
            <person name="Aerts A."/>
            <person name="Otillar R.P."/>
            <person name="Terry A.Y."/>
            <person name="Boore J.L."/>
            <person name="Grigoriev I.V."/>
            <person name="Lindberg D.R."/>
            <person name="Seaver E.C."/>
            <person name="Weisblat D.A."/>
            <person name="Putnam N.H."/>
            <person name="Rokhsar D.S."/>
        </authorList>
    </citation>
    <scope>NUCLEOTIDE SEQUENCE [LARGE SCALE GENOMIC DNA]</scope>
</reference>
<evidence type="ECO:0000256" key="20">
    <source>
        <dbReference type="SAM" id="Phobius"/>
    </source>
</evidence>
<evidence type="ECO:0000256" key="3">
    <source>
        <dbReference type="ARBA" id="ARBA00009183"/>
    </source>
</evidence>
<evidence type="ECO:0000256" key="4">
    <source>
        <dbReference type="ARBA" id="ARBA00022630"/>
    </source>
</evidence>
<feature type="transmembrane region" description="Helical" evidence="20">
    <location>
        <begin position="500"/>
        <end position="521"/>
    </location>
</feature>
<dbReference type="EMBL" id="KB200639">
    <property type="protein sequence ID" value="ESP00865.1"/>
    <property type="molecule type" value="Genomic_DNA"/>
</dbReference>
<comment type="catalytic activity">
    <reaction evidence="14">
        <text>hypotaurine + NADH + O2 + H(+) = taurine + NAD(+) + H2O</text>
        <dbReference type="Rhea" id="RHEA:74111"/>
        <dbReference type="ChEBI" id="CHEBI:15377"/>
        <dbReference type="ChEBI" id="CHEBI:15378"/>
        <dbReference type="ChEBI" id="CHEBI:15379"/>
        <dbReference type="ChEBI" id="CHEBI:57540"/>
        <dbReference type="ChEBI" id="CHEBI:57853"/>
        <dbReference type="ChEBI" id="CHEBI:57945"/>
        <dbReference type="ChEBI" id="CHEBI:507393"/>
        <dbReference type="EC" id="1.14.13.8"/>
    </reaction>
    <physiologicalReaction direction="left-to-right" evidence="14">
        <dbReference type="Rhea" id="RHEA:74112"/>
    </physiologicalReaction>
</comment>
<evidence type="ECO:0000313" key="21">
    <source>
        <dbReference type="EMBL" id="ESP00865.1"/>
    </source>
</evidence>
<name>V4CFR5_LOTGI</name>
<dbReference type="FunFam" id="3.50.50.60:FF:000159">
    <property type="entry name" value="Dimethylaniline monooxygenase [N-oxide-forming]"/>
    <property type="match status" value="1"/>
</dbReference>
<dbReference type="PIRSF" id="PIRSF000332">
    <property type="entry name" value="FMO"/>
    <property type="match status" value="1"/>
</dbReference>
<dbReference type="CTD" id="20242252"/>
<evidence type="ECO:0000256" key="18">
    <source>
        <dbReference type="PIRNR" id="PIRNR000332"/>
    </source>
</evidence>
<dbReference type="InterPro" id="IPR050346">
    <property type="entry name" value="FMO-like"/>
</dbReference>
<evidence type="ECO:0000256" key="2">
    <source>
        <dbReference type="ARBA" id="ARBA00004389"/>
    </source>
</evidence>
<proteinExistence type="inferred from homology"/>
<dbReference type="GO" id="GO:0004499">
    <property type="term" value="F:N,N-dimethylaniline monooxygenase activity"/>
    <property type="evidence" value="ECO:0007669"/>
    <property type="project" value="UniProtKB-UniRule"/>
</dbReference>
<dbReference type="Gene3D" id="3.50.50.60">
    <property type="entry name" value="FAD/NAD(P)-binding domain"/>
    <property type="match status" value="1"/>
</dbReference>
<dbReference type="GO" id="GO:0034899">
    <property type="term" value="F:trimethylamine monooxygenase activity"/>
    <property type="evidence" value="ECO:0007669"/>
    <property type="project" value="UniProtKB-EC"/>
</dbReference>
<dbReference type="InterPro" id="IPR036188">
    <property type="entry name" value="FAD/NAD-bd_sf"/>
</dbReference>
<evidence type="ECO:0000256" key="7">
    <source>
        <dbReference type="ARBA" id="ARBA00022827"/>
    </source>
</evidence>